<accession>A0A172YHD1</accession>
<dbReference type="UniPathway" id="UPA00219"/>
<evidence type="ECO:0000256" key="4">
    <source>
        <dbReference type="ARBA" id="ARBA00022984"/>
    </source>
</evidence>
<evidence type="ECO:0000313" key="8">
    <source>
        <dbReference type="EMBL" id="ANF58671.1"/>
    </source>
</evidence>
<evidence type="ECO:0000256" key="2">
    <source>
        <dbReference type="ARBA" id="ARBA00013090"/>
    </source>
</evidence>
<keyword evidence="6 7" id="KW-0961">Cell wall biogenesis/degradation</keyword>
<protein>
    <recommendedName>
        <fullName evidence="2 7">Glutamate racemase</fullName>
        <ecNumber evidence="2 7">5.1.1.3</ecNumber>
    </recommendedName>
</protein>
<evidence type="ECO:0000313" key="9">
    <source>
        <dbReference type="Proteomes" id="UP000077875"/>
    </source>
</evidence>
<dbReference type="EC" id="5.1.1.3" evidence="2 7"/>
<dbReference type="GO" id="GO:0008360">
    <property type="term" value="P:regulation of cell shape"/>
    <property type="evidence" value="ECO:0007669"/>
    <property type="project" value="UniProtKB-KW"/>
</dbReference>
<dbReference type="RefSeq" id="WP_064123528.1">
    <property type="nucleotide sequence ID" value="NZ_CP015243.1"/>
</dbReference>
<sequence length="259" mass="26874">MAGAPILVFDSGLGGLSVVAHLRAALPERALAYLCDNAALPYGTKADEWLVERIVSVCRAGVAASEANTLVVACNTASTLALEQLRASIALPIVGTVPAIKPAAEASRSRVIGLLATSATVRRPYTDALIERFAGSCRVIRVAADPLVLEAERLLAGAAPDAEVIAAALAPLFDTPGLDTVVMGCTHFPLLRAWCETLAPRPIQWIDSGAAIARRTAQVAPPGGRRGDLDVSFATAPEHAGLARALARFDFAAPSPITL</sequence>
<keyword evidence="9" id="KW-1185">Reference proteome</keyword>
<gene>
    <name evidence="7" type="primary">murI</name>
    <name evidence="8" type="ORF">A5892_15350</name>
</gene>
<dbReference type="InterPro" id="IPR004391">
    <property type="entry name" value="Glu_race"/>
</dbReference>
<comment type="similarity">
    <text evidence="7">Belongs to the aspartate/glutamate racemases family.</text>
</comment>
<feature type="active site" description="Proton donor/acceptor" evidence="7">
    <location>
        <position position="185"/>
    </location>
</feature>
<keyword evidence="4 7" id="KW-0573">Peptidoglycan synthesis</keyword>
<dbReference type="EMBL" id="CP015243">
    <property type="protein sequence ID" value="ANF58671.1"/>
    <property type="molecule type" value="Genomic_DNA"/>
</dbReference>
<reference evidence="8 9" key="1">
    <citation type="submission" date="2016-04" db="EMBL/GenBank/DDBJ databases">
        <title>Complete Genome Sequence of Halotalea alkalilenta IHB B 13600.</title>
        <authorList>
            <person name="Swarnkar M.K."/>
            <person name="Sharma A."/>
            <person name="Kaushal K."/>
            <person name="Soni R."/>
            <person name="Rana S."/>
            <person name="Singh A.K."/>
            <person name="Gulati A."/>
        </authorList>
    </citation>
    <scope>NUCLEOTIDE SEQUENCE [LARGE SCALE GENOMIC DNA]</scope>
    <source>
        <strain evidence="8 9">IHB B 13600</strain>
    </source>
</reference>
<evidence type="ECO:0000256" key="6">
    <source>
        <dbReference type="ARBA" id="ARBA00023316"/>
    </source>
</evidence>
<comment type="pathway">
    <text evidence="7">Cell wall biogenesis; peptidoglycan biosynthesis.</text>
</comment>
<dbReference type="Proteomes" id="UP000077875">
    <property type="component" value="Chromosome"/>
</dbReference>
<feature type="active site" description="Proton donor/acceptor" evidence="7">
    <location>
        <position position="74"/>
    </location>
</feature>
<dbReference type="GO" id="GO:0009252">
    <property type="term" value="P:peptidoglycan biosynthetic process"/>
    <property type="evidence" value="ECO:0007669"/>
    <property type="project" value="UniProtKB-UniRule"/>
</dbReference>
<dbReference type="GO" id="GO:0071555">
    <property type="term" value="P:cell wall organization"/>
    <property type="evidence" value="ECO:0007669"/>
    <property type="project" value="UniProtKB-KW"/>
</dbReference>
<feature type="binding site" evidence="7">
    <location>
        <begin position="42"/>
        <end position="43"/>
    </location>
    <ligand>
        <name>substrate</name>
    </ligand>
</feature>
<evidence type="ECO:0000256" key="5">
    <source>
        <dbReference type="ARBA" id="ARBA00023235"/>
    </source>
</evidence>
<dbReference type="AlphaFoldDB" id="A0A172YHD1"/>
<evidence type="ECO:0000256" key="3">
    <source>
        <dbReference type="ARBA" id="ARBA00022960"/>
    </source>
</evidence>
<dbReference type="SUPFAM" id="SSF53681">
    <property type="entry name" value="Aspartate/glutamate racemase"/>
    <property type="match status" value="2"/>
</dbReference>
<dbReference type="Gene3D" id="3.40.50.1860">
    <property type="match status" value="2"/>
</dbReference>
<feature type="binding site" evidence="7">
    <location>
        <begin position="10"/>
        <end position="11"/>
    </location>
    <ligand>
        <name>substrate</name>
    </ligand>
</feature>
<feature type="binding site" evidence="7">
    <location>
        <begin position="75"/>
        <end position="76"/>
    </location>
    <ligand>
        <name>substrate</name>
    </ligand>
</feature>
<dbReference type="HAMAP" id="MF_00258">
    <property type="entry name" value="Glu_racemase"/>
    <property type="match status" value="1"/>
</dbReference>
<evidence type="ECO:0000256" key="7">
    <source>
        <dbReference type="HAMAP-Rule" id="MF_00258"/>
    </source>
</evidence>
<dbReference type="InterPro" id="IPR015942">
    <property type="entry name" value="Asp/Glu/hydantoin_racemase"/>
</dbReference>
<comment type="function">
    <text evidence="7">Provides the (R)-glutamate required for cell wall biosynthesis.</text>
</comment>
<comment type="catalytic activity">
    <reaction evidence="1 7">
        <text>L-glutamate = D-glutamate</text>
        <dbReference type="Rhea" id="RHEA:12813"/>
        <dbReference type="ChEBI" id="CHEBI:29985"/>
        <dbReference type="ChEBI" id="CHEBI:29986"/>
        <dbReference type="EC" id="5.1.1.3"/>
    </reaction>
</comment>
<keyword evidence="3 7" id="KW-0133">Cell shape</keyword>
<dbReference type="STRING" id="376489.A5892_15350"/>
<feature type="binding site" evidence="7">
    <location>
        <begin position="186"/>
        <end position="187"/>
    </location>
    <ligand>
        <name>substrate</name>
    </ligand>
</feature>
<proteinExistence type="inferred from homology"/>
<name>A0A172YHD1_9GAMM</name>
<dbReference type="InterPro" id="IPR033134">
    <property type="entry name" value="Asp/Glu_racemase_AS_2"/>
</dbReference>
<evidence type="ECO:0000256" key="1">
    <source>
        <dbReference type="ARBA" id="ARBA00001602"/>
    </source>
</evidence>
<dbReference type="PROSITE" id="PS00924">
    <property type="entry name" value="ASP_GLU_RACEMASE_2"/>
    <property type="match status" value="1"/>
</dbReference>
<dbReference type="Pfam" id="PF01177">
    <property type="entry name" value="Asp_Glu_race"/>
    <property type="match status" value="1"/>
</dbReference>
<dbReference type="GO" id="GO:0008881">
    <property type="term" value="F:glutamate racemase activity"/>
    <property type="evidence" value="ECO:0007669"/>
    <property type="project" value="UniProtKB-UniRule"/>
</dbReference>
<dbReference type="InterPro" id="IPR001920">
    <property type="entry name" value="Asp/Glu_race"/>
</dbReference>
<organism evidence="8 9">
    <name type="scientific">Halotalea alkalilenta</name>
    <dbReference type="NCBI Taxonomy" id="376489"/>
    <lineage>
        <taxon>Bacteria</taxon>
        <taxon>Pseudomonadati</taxon>
        <taxon>Pseudomonadota</taxon>
        <taxon>Gammaproteobacteria</taxon>
        <taxon>Oceanospirillales</taxon>
        <taxon>Halomonadaceae</taxon>
        <taxon>Halotalea</taxon>
    </lineage>
</organism>
<dbReference type="InterPro" id="IPR018187">
    <property type="entry name" value="Asp/Glu_racemase_AS_1"/>
</dbReference>
<dbReference type="NCBIfam" id="TIGR00067">
    <property type="entry name" value="glut_race"/>
    <property type="match status" value="1"/>
</dbReference>
<dbReference type="PANTHER" id="PTHR21198">
    <property type="entry name" value="GLUTAMATE RACEMASE"/>
    <property type="match status" value="1"/>
</dbReference>
<dbReference type="KEGG" id="haa:A5892_15350"/>
<dbReference type="PROSITE" id="PS00923">
    <property type="entry name" value="ASP_GLU_RACEMASE_1"/>
    <property type="match status" value="1"/>
</dbReference>
<dbReference type="PANTHER" id="PTHR21198:SF2">
    <property type="entry name" value="GLUTAMATE RACEMASE"/>
    <property type="match status" value="1"/>
</dbReference>
<keyword evidence="5 7" id="KW-0413">Isomerase</keyword>